<dbReference type="InterPro" id="IPR028896">
    <property type="entry name" value="GcvT/YgfZ/DmdA"/>
</dbReference>
<evidence type="ECO:0000256" key="4">
    <source>
        <dbReference type="ARBA" id="ARBA00022741"/>
    </source>
</evidence>
<dbReference type="InterPro" id="IPR006195">
    <property type="entry name" value="aa-tRNA-synth_II"/>
</dbReference>
<dbReference type="InterPro" id="IPR006222">
    <property type="entry name" value="GCVT_N"/>
</dbReference>
<dbReference type="Pfam" id="PF00587">
    <property type="entry name" value="tRNA-synt_2b"/>
    <property type="match status" value="1"/>
</dbReference>
<evidence type="ECO:0000256" key="1">
    <source>
        <dbReference type="ARBA" id="ARBA00008609"/>
    </source>
</evidence>
<keyword evidence="5" id="KW-0067">ATP-binding</keyword>
<protein>
    <recommendedName>
        <fullName evidence="2">serine--tRNA ligase</fullName>
        <ecNumber evidence="2">6.1.1.11</ecNumber>
    </recommendedName>
    <alternativeName>
        <fullName evidence="7">Seryl-tRNA synthetase</fullName>
    </alternativeName>
</protein>
<proteinExistence type="inferred from homology"/>
<accession>A0ABQ7AHV4</accession>
<dbReference type="Gene3D" id="3.30.1360.120">
    <property type="entry name" value="Probable tRNA modification gtpase trme, domain 1"/>
    <property type="match status" value="1"/>
</dbReference>
<dbReference type="PANTHER" id="PTHR43757">
    <property type="entry name" value="AMINOMETHYLTRANSFERASE"/>
    <property type="match status" value="1"/>
</dbReference>
<dbReference type="Gene3D" id="2.40.30.110">
    <property type="entry name" value="Aminomethyltransferase beta-barrel domains"/>
    <property type="match status" value="1"/>
</dbReference>
<evidence type="ECO:0000256" key="6">
    <source>
        <dbReference type="ARBA" id="ARBA00023146"/>
    </source>
</evidence>
<feature type="domain" description="Aminoacyl-transfer RNA synthetases class-II family profile" evidence="8">
    <location>
        <begin position="285"/>
        <end position="451"/>
    </location>
</feature>
<dbReference type="Gene3D" id="3.30.930.10">
    <property type="entry name" value="Bira Bifunctional Protein, Domain 2"/>
    <property type="match status" value="1"/>
</dbReference>
<dbReference type="Pfam" id="PF01571">
    <property type="entry name" value="GCV_T"/>
    <property type="match status" value="1"/>
</dbReference>
<comment type="similarity">
    <text evidence="1">Belongs to the GcvT family.</text>
</comment>
<dbReference type="EC" id="6.1.1.11" evidence="2"/>
<dbReference type="PRINTS" id="PR00981">
    <property type="entry name" value="TRNASYNTHSER"/>
</dbReference>
<dbReference type="InterPro" id="IPR013977">
    <property type="entry name" value="GcvT_C"/>
</dbReference>
<dbReference type="SUPFAM" id="SSF55681">
    <property type="entry name" value="Class II aaRS and biotin synthetases"/>
    <property type="match status" value="1"/>
</dbReference>
<dbReference type="Proteomes" id="UP000266723">
    <property type="component" value="Unassembled WGS sequence"/>
</dbReference>
<dbReference type="InterPro" id="IPR029043">
    <property type="entry name" value="GcvT/YgfZ_C"/>
</dbReference>
<dbReference type="PROSITE" id="PS50862">
    <property type="entry name" value="AA_TRNA_LIGASE_II"/>
    <property type="match status" value="1"/>
</dbReference>
<evidence type="ECO:0000313" key="10">
    <source>
        <dbReference type="Proteomes" id="UP000266723"/>
    </source>
</evidence>
<keyword evidence="6" id="KW-0030">Aminoacyl-tRNA synthetase</keyword>
<organism evidence="9 10">
    <name type="scientific">Brassica cretica</name>
    <name type="common">Mustard</name>
    <dbReference type="NCBI Taxonomy" id="69181"/>
    <lineage>
        <taxon>Eukaryota</taxon>
        <taxon>Viridiplantae</taxon>
        <taxon>Streptophyta</taxon>
        <taxon>Embryophyta</taxon>
        <taxon>Tracheophyta</taxon>
        <taxon>Spermatophyta</taxon>
        <taxon>Magnoliopsida</taxon>
        <taxon>eudicotyledons</taxon>
        <taxon>Gunneridae</taxon>
        <taxon>Pentapetalae</taxon>
        <taxon>rosids</taxon>
        <taxon>malvids</taxon>
        <taxon>Brassicales</taxon>
        <taxon>Brassicaceae</taxon>
        <taxon>Brassiceae</taxon>
        <taxon>Brassica</taxon>
    </lineage>
</organism>
<dbReference type="InterPro" id="IPR027266">
    <property type="entry name" value="TrmE/GcvT-like"/>
</dbReference>
<evidence type="ECO:0000259" key="8">
    <source>
        <dbReference type="PROSITE" id="PS50862"/>
    </source>
</evidence>
<evidence type="ECO:0000256" key="2">
    <source>
        <dbReference type="ARBA" id="ARBA00012840"/>
    </source>
</evidence>
<evidence type="ECO:0000256" key="3">
    <source>
        <dbReference type="ARBA" id="ARBA00022598"/>
    </source>
</evidence>
<dbReference type="InterPro" id="IPR002317">
    <property type="entry name" value="Ser-tRNA-ligase_type_1"/>
</dbReference>
<dbReference type="Gene3D" id="4.10.1250.10">
    <property type="entry name" value="Aminomethyltransferase fragment"/>
    <property type="match status" value="1"/>
</dbReference>
<keyword evidence="4" id="KW-0547">Nucleotide-binding</keyword>
<reference evidence="9 10" key="1">
    <citation type="journal article" date="2020" name="BMC Genomics">
        <title>Intraspecific diversification of the crop wild relative Brassica cretica Lam. using demographic model selection.</title>
        <authorList>
            <person name="Kioukis A."/>
            <person name="Michalopoulou V.A."/>
            <person name="Briers L."/>
            <person name="Pirintsos S."/>
            <person name="Studholme D.J."/>
            <person name="Pavlidis P."/>
            <person name="Sarris P.F."/>
        </authorList>
    </citation>
    <scope>NUCLEOTIDE SEQUENCE [LARGE SCALE GENOMIC DNA]</scope>
    <source>
        <strain evidence="10">cv. PFS-1207/04</strain>
    </source>
</reference>
<sequence length="469" mass="51019">MKAFKSKGGDVSWHIHDERSLLALQGPLAAPVLQHLTKEDLSKLYFGQFQILDINGSTCFLTRTGYTGEDGFEISVPSEHAVDLAKAILEKSEGKVRLTGLGARDSLRLEAGLCLYGNDMEQHITPVEAGLTWAIGKRRRAEGGFLGADVILKQLQDGPTIRRVGFFSSGPPARSHSEVHDESGNKIGEITSGGFSPNLKKNIAMGYVKSGQHKNGTKVKILVRGKPYEGNITKMPSSIVEKCGFQPRGDNTQVYSIDGTDQCLIGTAEIPVGGIHMDSILLESALPLKYIAFSHCFRTEAGAAGAATKGLYRVHQFSKAEMFVLCRPEDSESFHNELIQIEEDLFTSLGLHFKTLDMATADLGAPVTASLTLKHGCLISSASNCTDYQSRRLGIRFRPSEPLQTGSKKGKANLPSTKFVHTLNATACAVPRMMVCLLENYQQEDGSVVIPEPLRAFMGGIEVIKPKLR</sequence>
<comment type="caution">
    <text evidence="9">The sequence shown here is derived from an EMBL/GenBank/DDBJ whole genome shotgun (WGS) entry which is preliminary data.</text>
</comment>
<keyword evidence="10" id="KW-1185">Reference proteome</keyword>
<dbReference type="SUPFAM" id="SSF103025">
    <property type="entry name" value="Folate-binding domain"/>
    <property type="match status" value="1"/>
</dbReference>
<keyword evidence="3" id="KW-0436">Ligase</keyword>
<dbReference type="SUPFAM" id="SSF101790">
    <property type="entry name" value="Aminomethyltransferase beta-barrel domain"/>
    <property type="match status" value="1"/>
</dbReference>
<dbReference type="Pfam" id="PF08669">
    <property type="entry name" value="GCV_T_C"/>
    <property type="match status" value="1"/>
</dbReference>
<evidence type="ECO:0000256" key="7">
    <source>
        <dbReference type="ARBA" id="ARBA00031113"/>
    </source>
</evidence>
<dbReference type="EMBL" id="QGKV02002055">
    <property type="protein sequence ID" value="KAF3497257.1"/>
    <property type="molecule type" value="Genomic_DNA"/>
</dbReference>
<dbReference type="InterPro" id="IPR002314">
    <property type="entry name" value="aa-tRNA-synt_IIb"/>
</dbReference>
<evidence type="ECO:0000256" key="5">
    <source>
        <dbReference type="ARBA" id="ARBA00022840"/>
    </source>
</evidence>
<evidence type="ECO:0000313" key="9">
    <source>
        <dbReference type="EMBL" id="KAF3497257.1"/>
    </source>
</evidence>
<dbReference type="InterPro" id="IPR045864">
    <property type="entry name" value="aa-tRNA-synth_II/BPL/LPL"/>
</dbReference>
<dbReference type="PANTHER" id="PTHR43757:SF2">
    <property type="entry name" value="AMINOMETHYLTRANSFERASE, MITOCHONDRIAL"/>
    <property type="match status" value="1"/>
</dbReference>
<name>A0ABQ7AHV4_BRACR</name>
<gene>
    <name evidence="9" type="ORF">DY000_02054746</name>
</gene>